<dbReference type="InterPro" id="IPR036255">
    <property type="entry name" value="YgfB-like_sf"/>
</dbReference>
<dbReference type="Gene3D" id="1.20.120.740">
    <property type="entry name" value="YgfB uncharacterised protein family UPF0149, PF03695"/>
    <property type="match status" value="1"/>
</dbReference>
<gene>
    <name evidence="2" type="ORF">CEK71_04705</name>
</gene>
<dbReference type="Pfam" id="PF03695">
    <property type="entry name" value="UPF0149"/>
    <property type="match status" value="1"/>
</dbReference>
<dbReference type="GO" id="GO:0005829">
    <property type="term" value="C:cytosol"/>
    <property type="evidence" value="ECO:0007669"/>
    <property type="project" value="TreeGrafter"/>
</dbReference>
<evidence type="ECO:0000313" key="3">
    <source>
        <dbReference type="Proteomes" id="UP000197019"/>
    </source>
</evidence>
<dbReference type="KEGG" id="mpsy:CEK71_04705"/>
<dbReference type="AlphaFoldDB" id="A0A1Z4BVV2"/>
<evidence type="ECO:0000313" key="2">
    <source>
        <dbReference type="EMBL" id="ASF45421.1"/>
    </source>
</evidence>
<accession>A0A1Z4BVV2</accession>
<dbReference type="EMBL" id="CP022129">
    <property type="protein sequence ID" value="ASF45421.1"/>
    <property type="molecule type" value="Genomic_DNA"/>
</dbReference>
<dbReference type="SUPFAM" id="SSF101327">
    <property type="entry name" value="YgfB-like"/>
    <property type="match status" value="1"/>
</dbReference>
<dbReference type="OrthoDB" id="9783391at2"/>
<sequence>MPYTTVNSLLKQTHPDLSAAEAHGIATGMLCVNRQTTPAYWLDALLEPTTSPSDAEPLLVRLFEETRRLLASDSFEFALLLPDDEQPLPERLLALKDWCHGFLFGTGCGQPNTALSHDTQSILRDVAEFTKLDTAAEGEEDESAFVEITEYLKSSVLLLREELGDDSGRALH</sequence>
<evidence type="ECO:0000256" key="1">
    <source>
        <dbReference type="ARBA" id="ARBA00038308"/>
    </source>
</evidence>
<dbReference type="InterPro" id="IPR011978">
    <property type="entry name" value="YgfB-like"/>
</dbReference>
<proteinExistence type="inferred from homology"/>
<name>A0A1Z4BVV2_9GAMM</name>
<keyword evidence="3" id="KW-1185">Reference proteome</keyword>
<reference evidence="2 3" key="1">
    <citation type="submission" date="2017-06" db="EMBL/GenBank/DDBJ databases">
        <title>Genome Sequencing of the methanotroph Methylovulum psychrotolerants str. HV10-M2 isolated from a high-altitude environment.</title>
        <authorList>
            <person name="Mateos-Rivera A."/>
        </authorList>
    </citation>
    <scope>NUCLEOTIDE SEQUENCE [LARGE SCALE GENOMIC DNA]</scope>
    <source>
        <strain evidence="2 3">HV10_M2</strain>
    </source>
</reference>
<dbReference type="PANTHER" id="PTHR37528:SF1">
    <property type="entry name" value="UPF0149 PROTEIN YGFB"/>
    <property type="match status" value="1"/>
</dbReference>
<dbReference type="Proteomes" id="UP000197019">
    <property type="component" value="Chromosome"/>
</dbReference>
<dbReference type="PANTHER" id="PTHR37528">
    <property type="entry name" value="UPF0149 PROTEIN YGFB"/>
    <property type="match status" value="1"/>
</dbReference>
<organism evidence="2 3">
    <name type="scientific">Methylovulum psychrotolerans</name>
    <dbReference type="NCBI Taxonomy" id="1704499"/>
    <lineage>
        <taxon>Bacteria</taxon>
        <taxon>Pseudomonadati</taxon>
        <taxon>Pseudomonadota</taxon>
        <taxon>Gammaproteobacteria</taxon>
        <taxon>Methylococcales</taxon>
        <taxon>Methylococcaceae</taxon>
        <taxon>Methylovulum</taxon>
    </lineage>
</organism>
<protein>
    <submittedName>
        <fullName evidence="2">YecA family protein</fullName>
    </submittedName>
</protein>
<comment type="similarity">
    <text evidence="1">Belongs to the UPF0149 family.</text>
</comment>
<dbReference type="RefSeq" id="WP_088618303.1">
    <property type="nucleotide sequence ID" value="NZ_CP022129.1"/>
</dbReference>